<keyword evidence="3" id="KW-1185">Reference proteome</keyword>
<name>A0A5C4M3N8_9PSEU</name>
<comment type="caution">
    <text evidence="2">The sequence shown here is derived from an EMBL/GenBank/DDBJ whole genome shotgun (WGS) entry which is preliminary data.</text>
</comment>
<dbReference type="AlphaFoldDB" id="A0A5C4M3N8"/>
<organism evidence="2 3">
    <name type="scientific">Amycolatopsis alkalitolerans</name>
    <dbReference type="NCBI Taxonomy" id="2547244"/>
    <lineage>
        <taxon>Bacteria</taxon>
        <taxon>Bacillati</taxon>
        <taxon>Actinomycetota</taxon>
        <taxon>Actinomycetes</taxon>
        <taxon>Pseudonocardiales</taxon>
        <taxon>Pseudonocardiaceae</taxon>
        <taxon>Amycolatopsis</taxon>
    </lineage>
</organism>
<sequence>MNAPHLVDAEVGDVLRRMVPHGRLRAETAETALMSLNSLVDARYAHVGALSRDAWDLRDRVRFYDALYVALAARLELPLLTRRRDARQGAGPAV</sequence>
<evidence type="ECO:0000313" key="3">
    <source>
        <dbReference type="Proteomes" id="UP000305546"/>
    </source>
</evidence>
<dbReference type="InterPro" id="IPR051619">
    <property type="entry name" value="TypeII_TA_RNase_PINc/VapC"/>
</dbReference>
<dbReference type="PANTHER" id="PTHR35901:SF1">
    <property type="entry name" value="EXONUCLEASE VAPC9"/>
    <property type="match status" value="1"/>
</dbReference>
<accession>A0A5C4M3N8</accession>
<dbReference type="EMBL" id="VDFW01000005">
    <property type="protein sequence ID" value="TNC27686.1"/>
    <property type="molecule type" value="Genomic_DNA"/>
</dbReference>
<dbReference type="OrthoDB" id="4377304at2"/>
<reference evidence="2 3" key="1">
    <citation type="submission" date="2019-06" db="EMBL/GenBank/DDBJ databases">
        <title>Amycolatopsis alkalitolerans sp. nov., isolated from Gastrodia elata Blume.</title>
        <authorList>
            <person name="Narsing Rao M.P."/>
            <person name="Li W.J."/>
        </authorList>
    </citation>
    <scope>NUCLEOTIDE SEQUENCE [LARGE SCALE GENOMIC DNA]</scope>
    <source>
        <strain evidence="2 3">SYSUP0005</strain>
    </source>
</reference>
<evidence type="ECO:0000313" key="2">
    <source>
        <dbReference type="EMBL" id="TNC27686.1"/>
    </source>
</evidence>
<dbReference type="SUPFAM" id="SSF88723">
    <property type="entry name" value="PIN domain-like"/>
    <property type="match status" value="1"/>
</dbReference>
<dbReference type="PANTHER" id="PTHR35901">
    <property type="entry name" value="RIBONUCLEASE VAPC3"/>
    <property type="match status" value="1"/>
</dbReference>
<proteinExistence type="predicted"/>
<dbReference type="CDD" id="cd09873">
    <property type="entry name" value="PIN_Pae0151-like"/>
    <property type="match status" value="1"/>
</dbReference>
<dbReference type="Gene3D" id="3.40.50.1010">
    <property type="entry name" value="5'-nuclease"/>
    <property type="match status" value="1"/>
</dbReference>
<dbReference type="Proteomes" id="UP000305546">
    <property type="component" value="Unassembled WGS sequence"/>
</dbReference>
<dbReference type="RefSeq" id="WP_139096009.1">
    <property type="nucleotide sequence ID" value="NZ_VDFW01000005.1"/>
</dbReference>
<gene>
    <name evidence="2" type="ORF">FG385_08145</name>
</gene>
<dbReference type="InterPro" id="IPR044153">
    <property type="entry name" value="PIN_Pae0151-like"/>
</dbReference>
<evidence type="ECO:0000256" key="1">
    <source>
        <dbReference type="ARBA" id="ARBA00022842"/>
    </source>
</evidence>
<dbReference type="InterPro" id="IPR029060">
    <property type="entry name" value="PIN-like_dom_sf"/>
</dbReference>
<protein>
    <submittedName>
        <fullName evidence="2">Type II toxin-antitoxin system VapC family toxin</fullName>
    </submittedName>
</protein>
<keyword evidence="1" id="KW-0460">Magnesium</keyword>